<dbReference type="GO" id="GO:0006772">
    <property type="term" value="P:thiamine metabolic process"/>
    <property type="evidence" value="ECO:0007669"/>
    <property type="project" value="UniProtKB-UniRule"/>
</dbReference>
<proteinExistence type="predicted"/>
<dbReference type="Gene3D" id="3.40.50.10240">
    <property type="entry name" value="Thiamin pyrophosphokinase, catalytic domain"/>
    <property type="match status" value="1"/>
</dbReference>
<feature type="domain" description="Thiamin pyrophosphokinase catalytic" evidence="6">
    <location>
        <begin position="28"/>
        <end position="122"/>
    </location>
</feature>
<dbReference type="SUPFAM" id="SSF63999">
    <property type="entry name" value="Thiamin pyrophosphokinase, catalytic domain"/>
    <property type="match status" value="1"/>
</dbReference>
<dbReference type="RefSeq" id="WP_089846731.1">
    <property type="nucleotide sequence ID" value="NZ_FNEJ01000008.1"/>
</dbReference>
<keyword evidence="2" id="KW-0547">Nucleotide-binding</keyword>
<organism evidence="8 9">
    <name type="scientific">Salipiger marinus</name>
    <dbReference type="NCBI Taxonomy" id="555512"/>
    <lineage>
        <taxon>Bacteria</taxon>
        <taxon>Pseudomonadati</taxon>
        <taxon>Pseudomonadota</taxon>
        <taxon>Alphaproteobacteria</taxon>
        <taxon>Rhodobacterales</taxon>
        <taxon>Roseobacteraceae</taxon>
        <taxon>Salipiger</taxon>
    </lineage>
</organism>
<dbReference type="NCBIfam" id="TIGR01378">
    <property type="entry name" value="thi_PPkinase"/>
    <property type="match status" value="1"/>
</dbReference>
<dbReference type="Pfam" id="PF04265">
    <property type="entry name" value="TPK_B1_binding"/>
    <property type="match status" value="1"/>
</dbReference>
<feature type="domain" description="Thiamin pyrophosphokinase thiamin-binding" evidence="7">
    <location>
        <begin position="149"/>
        <end position="190"/>
    </location>
</feature>
<dbReference type="EMBL" id="FNEJ01000008">
    <property type="protein sequence ID" value="SDI67785.1"/>
    <property type="molecule type" value="Genomic_DNA"/>
</dbReference>
<evidence type="ECO:0000313" key="9">
    <source>
        <dbReference type="Proteomes" id="UP000199093"/>
    </source>
</evidence>
<evidence type="ECO:0000256" key="5">
    <source>
        <dbReference type="NCBIfam" id="TIGR01378"/>
    </source>
</evidence>
<dbReference type="InterPro" id="IPR007371">
    <property type="entry name" value="TPK_catalytic"/>
</dbReference>
<dbReference type="InterPro" id="IPR006282">
    <property type="entry name" value="Thi_PPkinase"/>
</dbReference>
<evidence type="ECO:0000259" key="7">
    <source>
        <dbReference type="Pfam" id="PF04265"/>
    </source>
</evidence>
<dbReference type="GO" id="GO:0009229">
    <property type="term" value="P:thiamine diphosphate biosynthetic process"/>
    <property type="evidence" value="ECO:0007669"/>
    <property type="project" value="InterPro"/>
</dbReference>
<dbReference type="GO" id="GO:0005524">
    <property type="term" value="F:ATP binding"/>
    <property type="evidence" value="ECO:0007669"/>
    <property type="project" value="UniProtKB-KW"/>
</dbReference>
<keyword evidence="3 8" id="KW-0418">Kinase</keyword>
<dbReference type="STRING" id="555512.SAMN04487993_100873"/>
<dbReference type="EC" id="2.7.6.2" evidence="5"/>
<reference evidence="8 9" key="1">
    <citation type="submission" date="2016-10" db="EMBL/GenBank/DDBJ databases">
        <authorList>
            <person name="de Groot N.N."/>
        </authorList>
    </citation>
    <scope>NUCLEOTIDE SEQUENCE [LARGE SCALE GENOMIC DNA]</scope>
    <source>
        <strain evidence="8 9">DSM 26424</strain>
    </source>
</reference>
<dbReference type="AlphaFoldDB" id="A0A1G8MIW4"/>
<dbReference type="SUPFAM" id="SSF63862">
    <property type="entry name" value="Thiamin pyrophosphokinase, substrate-binding domain"/>
    <property type="match status" value="1"/>
</dbReference>
<evidence type="ECO:0000313" key="8">
    <source>
        <dbReference type="EMBL" id="SDI67785.1"/>
    </source>
</evidence>
<gene>
    <name evidence="8" type="ORF">SAMN04487993_100873</name>
</gene>
<dbReference type="GO" id="GO:0004788">
    <property type="term" value="F:thiamine diphosphokinase activity"/>
    <property type="evidence" value="ECO:0007669"/>
    <property type="project" value="UniProtKB-UniRule"/>
</dbReference>
<evidence type="ECO:0000256" key="2">
    <source>
        <dbReference type="ARBA" id="ARBA00022741"/>
    </source>
</evidence>
<evidence type="ECO:0000256" key="1">
    <source>
        <dbReference type="ARBA" id="ARBA00022679"/>
    </source>
</evidence>
<keyword evidence="9" id="KW-1185">Reference proteome</keyword>
<keyword evidence="4" id="KW-0067">ATP-binding</keyword>
<dbReference type="GO" id="GO:0030975">
    <property type="term" value="F:thiamine binding"/>
    <property type="evidence" value="ECO:0007669"/>
    <property type="project" value="InterPro"/>
</dbReference>
<accession>A0A1G8MIW4</accession>
<dbReference type="OrthoDB" id="7057856at2"/>
<name>A0A1G8MIW4_9RHOB</name>
<protein>
    <recommendedName>
        <fullName evidence="5">Thiamine diphosphokinase</fullName>
        <ecNumber evidence="5">2.7.6.2</ecNumber>
    </recommendedName>
</protein>
<dbReference type="CDD" id="cd07995">
    <property type="entry name" value="TPK"/>
    <property type="match status" value="1"/>
</dbReference>
<evidence type="ECO:0000256" key="4">
    <source>
        <dbReference type="ARBA" id="ARBA00022840"/>
    </source>
</evidence>
<dbReference type="PANTHER" id="PTHR13622">
    <property type="entry name" value="THIAMIN PYROPHOSPHOKINASE"/>
    <property type="match status" value="1"/>
</dbReference>
<sequence>MKHSIVHSLTPVLLVGGGDCAPDQLGPLVRRAGAVVAADGGAEVLLSSGHFPDAVIGDMDSLSDAARARLPADRLHEISEQDSTDFDKCLRSIEAPLVWGAGFLGARLDHQLAAMTVLARHPDRRCVLIGAEDVVMLAPPRLSLDLEPGARFSLYPLGPVTGRSTGLRWNIDGLDFAPDRMTSTSNEVAAPRVDLWLDAPRMLLILPVAAFPELERALERSDARWPAPA</sequence>
<dbReference type="PANTHER" id="PTHR13622:SF8">
    <property type="entry name" value="THIAMIN PYROPHOSPHOKINASE 1"/>
    <property type="match status" value="1"/>
</dbReference>
<dbReference type="Proteomes" id="UP000199093">
    <property type="component" value="Unassembled WGS sequence"/>
</dbReference>
<dbReference type="InterPro" id="IPR036371">
    <property type="entry name" value="TPK_B1-bd_sf"/>
</dbReference>
<dbReference type="InterPro" id="IPR007373">
    <property type="entry name" value="Thiamin_PyroPKinase_B1-bd"/>
</dbReference>
<evidence type="ECO:0000259" key="6">
    <source>
        <dbReference type="Pfam" id="PF04263"/>
    </source>
</evidence>
<dbReference type="InterPro" id="IPR036759">
    <property type="entry name" value="TPK_catalytic_sf"/>
</dbReference>
<keyword evidence="1" id="KW-0808">Transferase</keyword>
<dbReference type="GO" id="GO:0016301">
    <property type="term" value="F:kinase activity"/>
    <property type="evidence" value="ECO:0007669"/>
    <property type="project" value="UniProtKB-KW"/>
</dbReference>
<dbReference type="Pfam" id="PF04263">
    <property type="entry name" value="TPK_catalytic"/>
    <property type="match status" value="1"/>
</dbReference>
<evidence type="ECO:0000256" key="3">
    <source>
        <dbReference type="ARBA" id="ARBA00022777"/>
    </source>
</evidence>